<feature type="modified residue" description="4-aspartylphosphate" evidence="2">
    <location>
        <position position="347"/>
    </location>
</feature>
<dbReference type="InterPro" id="IPR001789">
    <property type="entry name" value="Sig_transdc_resp-reg_receiver"/>
</dbReference>
<evidence type="ECO:0000259" key="3">
    <source>
        <dbReference type="PROSITE" id="PS50110"/>
    </source>
</evidence>
<dbReference type="InterPro" id="IPR025497">
    <property type="entry name" value="PatA-like_N"/>
</dbReference>
<keyword evidence="1 2" id="KW-0597">Phosphoprotein</keyword>
<organism evidence="4 5">
    <name type="scientific">Waterburya agarophytonicola KI4</name>
    <dbReference type="NCBI Taxonomy" id="2874699"/>
    <lineage>
        <taxon>Bacteria</taxon>
        <taxon>Bacillati</taxon>
        <taxon>Cyanobacteriota</taxon>
        <taxon>Cyanophyceae</taxon>
        <taxon>Pleurocapsales</taxon>
        <taxon>Hyellaceae</taxon>
        <taxon>Waterburya</taxon>
        <taxon>Waterburya agarophytonicola</taxon>
    </lineage>
</organism>
<dbReference type="Pfam" id="PF14332">
    <property type="entry name" value="DUF4388"/>
    <property type="match status" value="1"/>
</dbReference>
<dbReference type="InterPro" id="IPR050595">
    <property type="entry name" value="Bact_response_regulator"/>
</dbReference>
<dbReference type="RefSeq" id="WP_229640563.1">
    <property type="nucleotide sequence ID" value="NZ_JADWDC010000023.1"/>
</dbReference>
<dbReference type="Pfam" id="PF00072">
    <property type="entry name" value="Response_reg"/>
    <property type="match status" value="1"/>
</dbReference>
<reference evidence="4" key="1">
    <citation type="journal article" date="2021" name="Antonie Van Leeuwenhoek">
        <title>Draft genome and description of Waterburya agarophytonicola gen. nov. sp. nov. (Pleurocapsales, Cyanobacteria): a seaweed symbiont.</title>
        <authorList>
            <person name="Bonthond G."/>
            <person name="Shalygin S."/>
            <person name="Bayer T."/>
            <person name="Weinberger F."/>
        </authorList>
    </citation>
    <scope>NUCLEOTIDE SEQUENCE</scope>
    <source>
        <strain evidence="4">KI4</strain>
    </source>
</reference>
<dbReference type="PROSITE" id="PS50110">
    <property type="entry name" value="RESPONSE_REGULATORY"/>
    <property type="match status" value="1"/>
</dbReference>
<gene>
    <name evidence="4" type="ORF">I4641_10975</name>
</gene>
<dbReference type="Proteomes" id="UP000729733">
    <property type="component" value="Unassembled WGS sequence"/>
</dbReference>
<evidence type="ECO:0000313" key="5">
    <source>
        <dbReference type="Proteomes" id="UP000729733"/>
    </source>
</evidence>
<dbReference type="SMART" id="SM00448">
    <property type="entry name" value="REC"/>
    <property type="match status" value="1"/>
</dbReference>
<dbReference type="PANTHER" id="PTHR44591:SF3">
    <property type="entry name" value="RESPONSE REGULATORY DOMAIN-CONTAINING PROTEIN"/>
    <property type="match status" value="1"/>
</dbReference>
<sequence>MKTTERLRPTELLSQLAKANSCGCLEIESELLVSWKIYLHQGEIQYVYSSIQLLDQLKYHLHYFQYKQAIAALKQVPPSLLQVESSIKDKSDPPKIYGKVISWLLKEQHLDLSQTLKLIQNITKDEIQSCLWLQNFTSSWRDGDSLPIWIPVQIRDSLFWNVAECLNENQAKLKQWQNCSQELLSVYQRPYFPPSWQNKPMPVSGSLNHKTLVELTQVLTGRTSIRQLSILLKKDELQVAQILSPYIDEKMIYLHHPPSPLDRLPHIPRNILQSPLDVNRDRQITQSNSSKTSVKTWKIVCIDDSPTILSEIKRFLDGEKFEITAIDDPVQAVSKIFTIKPDLILLDITMPRINGYKLCGLLRSSGKCDLTPIIMVTGNTGLIDKARAKISGATDYFPKPFTKEGLNNIVAKHLQ</sequence>
<protein>
    <submittedName>
        <fullName evidence="4">Response regulator</fullName>
    </submittedName>
</protein>
<keyword evidence="5" id="KW-1185">Reference proteome</keyword>
<feature type="domain" description="Response regulatory" evidence="3">
    <location>
        <begin position="298"/>
        <end position="414"/>
    </location>
</feature>
<evidence type="ECO:0000313" key="4">
    <source>
        <dbReference type="EMBL" id="MCC0177500.1"/>
    </source>
</evidence>
<evidence type="ECO:0000256" key="2">
    <source>
        <dbReference type="PROSITE-ProRule" id="PRU00169"/>
    </source>
</evidence>
<dbReference type="PIRSF" id="PIRSF005897">
    <property type="entry name" value="RR_PatA"/>
    <property type="match status" value="1"/>
</dbReference>
<dbReference type="GO" id="GO:0000160">
    <property type="term" value="P:phosphorelay signal transduction system"/>
    <property type="evidence" value="ECO:0007669"/>
    <property type="project" value="InterPro"/>
</dbReference>
<name>A0A964BTD3_9CYAN</name>
<comment type="caution">
    <text evidence="4">The sequence shown here is derived from an EMBL/GenBank/DDBJ whole genome shotgun (WGS) entry which is preliminary data.</text>
</comment>
<dbReference type="InterPro" id="IPR024186">
    <property type="entry name" value="Sig_transdc_resp-reg_PatA"/>
</dbReference>
<evidence type="ECO:0000256" key="1">
    <source>
        <dbReference type="ARBA" id="ARBA00022553"/>
    </source>
</evidence>
<dbReference type="PANTHER" id="PTHR44591">
    <property type="entry name" value="STRESS RESPONSE REGULATOR PROTEIN 1"/>
    <property type="match status" value="1"/>
</dbReference>
<dbReference type="SUPFAM" id="SSF52172">
    <property type="entry name" value="CheY-like"/>
    <property type="match status" value="1"/>
</dbReference>
<dbReference type="AlphaFoldDB" id="A0A964BTD3"/>
<accession>A0A964BTD3</accession>
<dbReference type="InterPro" id="IPR011006">
    <property type="entry name" value="CheY-like_superfamily"/>
</dbReference>
<dbReference type="EMBL" id="JADWDC010000023">
    <property type="protein sequence ID" value="MCC0177500.1"/>
    <property type="molecule type" value="Genomic_DNA"/>
</dbReference>
<proteinExistence type="predicted"/>
<dbReference type="Gene3D" id="3.40.50.2300">
    <property type="match status" value="1"/>
</dbReference>